<dbReference type="AlphaFoldDB" id="A0AAN7BZX1"/>
<dbReference type="PROSITE" id="PS50158">
    <property type="entry name" value="ZF_CCHC"/>
    <property type="match status" value="1"/>
</dbReference>
<evidence type="ECO:0000256" key="1">
    <source>
        <dbReference type="PROSITE-ProRule" id="PRU00047"/>
    </source>
</evidence>
<keyword evidence="1" id="KW-0479">Metal-binding</keyword>
<gene>
    <name evidence="4" type="ORF">C8A03DRAFT_20017</name>
</gene>
<organism evidence="4 5">
    <name type="scientific">Achaetomium macrosporum</name>
    <dbReference type="NCBI Taxonomy" id="79813"/>
    <lineage>
        <taxon>Eukaryota</taxon>
        <taxon>Fungi</taxon>
        <taxon>Dikarya</taxon>
        <taxon>Ascomycota</taxon>
        <taxon>Pezizomycotina</taxon>
        <taxon>Sordariomycetes</taxon>
        <taxon>Sordariomycetidae</taxon>
        <taxon>Sordariales</taxon>
        <taxon>Chaetomiaceae</taxon>
        <taxon>Achaetomium</taxon>
    </lineage>
</organism>
<name>A0AAN7BZX1_9PEZI</name>
<protein>
    <recommendedName>
        <fullName evidence="3">CCHC-type domain-containing protein</fullName>
    </recommendedName>
</protein>
<dbReference type="GO" id="GO:0008270">
    <property type="term" value="F:zinc ion binding"/>
    <property type="evidence" value="ECO:0007669"/>
    <property type="project" value="UniProtKB-KW"/>
</dbReference>
<dbReference type="GO" id="GO:0003676">
    <property type="term" value="F:nucleic acid binding"/>
    <property type="evidence" value="ECO:0007669"/>
    <property type="project" value="InterPro"/>
</dbReference>
<feature type="region of interest" description="Disordered" evidence="2">
    <location>
        <begin position="59"/>
        <end position="101"/>
    </location>
</feature>
<feature type="compositionally biased region" description="Basic and acidic residues" evidence="2">
    <location>
        <begin position="165"/>
        <end position="174"/>
    </location>
</feature>
<reference evidence="4" key="1">
    <citation type="journal article" date="2023" name="Mol. Phylogenet. Evol.">
        <title>Genome-scale phylogeny and comparative genomics of the fungal order Sordariales.</title>
        <authorList>
            <person name="Hensen N."/>
            <person name="Bonometti L."/>
            <person name="Westerberg I."/>
            <person name="Brannstrom I.O."/>
            <person name="Guillou S."/>
            <person name="Cros-Aarteil S."/>
            <person name="Calhoun S."/>
            <person name="Haridas S."/>
            <person name="Kuo A."/>
            <person name="Mondo S."/>
            <person name="Pangilinan J."/>
            <person name="Riley R."/>
            <person name="LaButti K."/>
            <person name="Andreopoulos B."/>
            <person name="Lipzen A."/>
            <person name="Chen C."/>
            <person name="Yan M."/>
            <person name="Daum C."/>
            <person name="Ng V."/>
            <person name="Clum A."/>
            <person name="Steindorff A."/>
            <person name="Ohm R.A."/>
            <person name="Martin F."/>
            <person name="Silar P."/>
            <person name="Natvig D.O."/>
            <person name="Lalanne C."/>
            <person name="Gautier V."/>
            <person name="Ament-Velasquez S.L."/>
            <person name="Kruys A."/>
            <person name="Hutchinson M.I."/>
            <person name="Powell A.J."/>
            <person name="Barry K."/>
            <person name="Miller A.N."/>
            <person name="Grigoriev I.V."/>
            <person name="Debuchy R."/>
            <person name="Gladieux P."/>
            <person name="Hiltunen Thoren M."/>
            <person name="Johannesson H."/>
        </authorList>
    </citation>
    <scope>NUCLEOTIDE SEQUENCE</scope>
    <source>
        <strain evidence="4">CBS 532.94</strain>
    </source>
</reference>
<dbReference type="Proteomes" id="UP001303760">
    <property type="component" value="Unassembled WGS sequence"/>
</dbReference>
<feature type="compositionally biased region" description="Basic and acidic residues" evidence="2">
    <location>
        <begin position="59"/>
        <end position="69"/>
    </location>
</feature>
<accession>A0AAN7BZX1</accession>
<evidence type="ECO:0000313" key="4">
    <source>
        <dbReference type="EMBL" id="KAK4232753.1"/>
    </source>
</evidence>
<comment type="caution">
    <text evidence="4">The sequence shown here is derived from an EMBL/GenBank/DDBJ whole genome shotgun (WGS) entry which is preliminary data.</text>
</comment>
<evidence type="ECO:0000313" key="5">
    <source>
        <dbReference type="Proteomes" id="UP001303760"/>
    </source>
</evidence>
<proteinExistence type="predicted"/>
<feature type="non-terminal residue" evidence="4">
    <location>
        <position position="1"/>
    </location>
</feature>
<keyword evidence="1" id="KW-0862">Zinc</keyword>
<evidence type="ECO:0000259" key="3">
    <source>
        <dbReference type="PROSITE" id="PS50158"/>
    </source>
</evidence>
<dbReference type="Gene3D" id="4.10.60.10">
    <property type="entry name" value="Zinc finger, CCHC-type"/>
    <property type="match status" value="1"/>
</dbReference>
<dbReference type="InterPro" id="IPR001878">
    <property type="entry name" value="Znf_CCHC"/>
</dbReference>
<evidence type="ECO:0000256" key="2">
    <source>
        <dbReference type="SAM" id="MobiDB-lite"/>
    </source>
</evidence>
<dbReference type="Pfam" id="PF00098">
    <property type="entry name" value="zf-CCHC"/>
    <property type="match status" value="1"/>
</dbReference>
<reference evidence="4" key="2">
    <citation type="submission" date="2023-05" db="EMBL/GenBank/DDBJ databases">
        <authorList>
            <consortium name="Lawrence Berkeley National Laboratory"/>
            <person name="Steindorff A."/>
            <person name="Hensen N."/>
            <person name="Bonometti L."/>
            <person name="Westerberg I."/>
            <person name="Brannstrom I.O."/>
            <person name="Guillou S."/>
            <person name="Cros-Aarteil S."/>
            <person name="Calhoun S."/>
            <person name="Haridas S."/>
            <person name="Kuo A."/>
            <person name="Mondo S."/>
            <person name="Pangilinan J."/>
            <person name="Riley R."/>
            <person name="Labutti K."/>
            <person name="Andreopoulos B."/>
            <person name="Lipzen A."/>
            <person name="Chen C."/>
            <person name="Yanf M."/>
            <person name="Daum C."/>
            <person name="Ng V."/>
            <person name="Clum A."/>
            <person name="Ohm R."/>
            <person name="Martin F."/>
            <person name="Silar P."/>
            <person name="Natvig D."/>
            <person name="Lalanne C."/>
            <person name="Gautier V."/>
            <person name="Ament-Velasquez S.L."/>
            <person name="Kruys A."/>
            <person name="Hutchinson M.I."/>
            <person name="Powell A.J."/>
            <person name="Barry K."/>
            <person name="Miller A.N."/>
            <person name="Grigoriev I.V."/>
            <person name="Debuchy R."/>
            <person name="Gladieux P."/>
            <person name="Thoren M.H."/>
            <person name="Johannesson H."/>
        </authorList>
    </citation>
    <scope>NUCLEOTIDE SEQUENCE</scope>
    <source>
        <strain evidence="4">CBS 532.94</strain>
    </source>
</reference>
<sequence>FVRLAGETGKPRSCWKDEFNRKLYSTFERDMARSYIDPTVSFQEFVREAQQIAMINKRVSERRAAERQPKPKSSKPVANRGSTKTLSTKPAADPGKKLTRDEVRTLYEAGRCFTCREKGHVSKECPQKGDKPVPRMADPDREARIAELQDRWAGPAEVSSSATTNRDKEVRFEGLIDSEN</sequence>
<dbReference type="EMBL" id="MU860922">
    <property type="protein sequence ID" value="KAK4232753.1"/>
    <property type="molecule type" value="Genomic_DNA"/>
</dbReference>
<dbReference type="SUPFAM" id="SSF57756">
    <property type="entry name" value="Retrovirus zinc finger-like domains"/>
    <property type="match status" value="1"/>
</dbReference>
<keyword evidence="5" id="KW-1185">Reference proteome</keyword>
<dbReference type="InterPro" id="IPR036875">
    <property type="entry name" value="Znf_CCHC_sf"/>
</dbReference>
<feature type="domain" description="CCHC-type" evidence="3">
    <location>
        <begin position="111"/>
        <end position="127"/>
    </location>
</feature>
<dbReference type="SMART" id="SM00343">
    <property type="entry name" value="ZnF_C2HC"/>
    <property type="match status" value="1"/>
</dbReference>
<keyword evidence="1" id="KW-0863">Zinc-finger</keyword>
<feature type="region of interest" description="Disordered" evidence="2">
    <location>
        <begin position="148"/>
        <end position="180"/>
    </location>
</feature>